<dbReference type="RefSeq" id="WP_089681036.1">
    <property type="nucleotide sequence ID" value="NZ_FNFO01000003.1"/>
</dbReference>
<dbReference type="InterPro" id="IPR013656">
    <property type="entry name" value="PAS_4"/>
</dbReference>
<dbReference type="SUPFAM" id="SSF55785">
    <property type="entry name" value="PYP-like sensor domain (PAS domain)"/>
    <property type="match status" value="5"/>
</dbReference>
<dbReference type="InterPro" id="IPR001610">
    <property type="entry name" value="PAC"/>
</dbReference>
<name>A0A1G9DFV0_9BACT</name>
<feature type="domain" description="PAC" evidence="8">
    <location>
        <begin position="458"/>
        <end position="510"/>
    </location>
</feature>
<dbReference type="PANTHER" id="PTHR43304">
    <property type="entry name" value="PHYTOCHROME-LIKE PROTEIN CPH1"/>
    <property type="match status" value="1"/>
</dbReference>
<dbReference type="InterPro" id="IPR000014">
    <property type="entry name" value="PAS"/>
</dbReference>
<feature type="domain" description="PAC" evidence="8">
    <location>
        <begin position="585"/>
        <end position="637"/>
    </location>
</feature>
<dbReference type="SMART" id="SM00086">
    <property type="entry name" value="PAC"/>
    <property type="match status" value="5"/>
</dbReference>
<sequence>MNDFTPVDFEDAFVGTWHWNIPDNTVSVSPALASQLGYASDELTQTPDVWNALFLPEYAAEISSQHYALSEALQPLSYREDVRCRHKSGAIVWVTHTAQITARDAQGRPTQLAGRHVDITRYKEAQLENQMYRSILAGNQVGVWEADLVNGRMVFDEQWAAQLGYTSEELRPFTRDNWLALVHPDDAPYAQQALAAHLAGTQSRYECEVRMQHKNGQWVWMLDKGTLTQWSASGTPLQMQGCRHTVTERKQYQAQIEHYRELLQKVNQVAQIGTWEVDLAKNEPVWSQVTKEIHEVDENFQPDLSTALAFYPAGVHRETITRAVHQAIQEGQGYDLELQILTARNKLKWVRAIGIPEFDQNQCTRLYGIFQDIDAQKTTELKIRDSLRRNQIFVEQCPGAIAMFDTQMRYLAASQQWIEEYALQGRQIIGVSHYTIFPEIGDDWKQIHQECLQGHINQRDEVCFPRMNDTTQWINWDVRPWYISEEEIGGLVMYTSDVTERKEAAIRLARSEEQFRQTFDHAAIGMALVSTKGAWLRVNRQVCELLGYTEKELMQKTFQDVTHPDDLEIDLLYVQQLLNRQINTYRMEKRYFHKSGSTVWVNLAVSLVRDERGRPLHFVSQIEDITERKIAFQKLEETLVLVKEQNDRLMNFAHIVSHNLRSHGGNLEMMLTFFSTETDEDEKALLLQNINNISASLSETITHLTQVVQIQTRAHEQKEELGLRRFLDKTISTLSADLRRTEGVVTNEVPDEARVLFNAAYLDSVLLNFLSNALKYRHPQRTPQITLSMDEQERYRVLSIRDNGMGIDLERHGAKLFGLYKTFHEHADARGVGLFITKNQIEAMGGKVAVESTPGVGTTFKIYFCYEKDTACLHH</sequence>
<dbReference type="InterPro" id="IPR003594">
    <property type="entry name" value="HATPase_dom"/>
</dbReference>
<dbReference type="PRINTS" id="PR00344">
    <property type="entry name" value="BCTRLSENSOR"/>
</dbReference>
<evidence type="ECO:0000313" key="9">
    <source>
        <dbReference type="EMBL" id="SDK62761.1"/>
    </source>
</evidence>
<evidence type="ECO:0000259" key="8">
    <source>
        <dbReference type="PROSITE" id="PS50113"/>
    </source>
</evidence>
<keyword evidence="3" id="KW-0597">Phosphoprotein</keyword>
<dbReference type="Gene3D" id="3.30.565.10">
    <property type="entry name" value="Histidine kinase-like ATPase, C-terminal domain"/>
    <property type="match status" value="1"/>
</dbReference>
<feature type="domain" description="PAC" evidence="8">
    <location>
        <begin position="334"/>
        <end position="385"/>
    </location>
</feature>
<dbReference type="InterPro" id="IPR052162">
    <property type="entry name" value="Sensor_kinase/Photoreceptor"/>
</dbReference>
<dbReference type="AlphaFoldDB" id="A0A1G9DFV0"/>
<feature type="domain" description="PAC" evidence="8">
    <location>
        <begin position="78"/>
        <end position="131"/>
    </location>
</feature>
<comment type="catalytic activity">
    <reaction evidence="1">
        <text>ATP + protein L-histidine = ADP + protein N-phospho-L-histidine.</text>
        <dbReference type="EC" id="2.7.13.3"/>
    </reaction>
</comment>
<accession>A0A1G9DFV0</accession>
<dbReference type="NCBIfam" id="TIGR00229">
    <property type="entry name" value="sensory_box"/>
    <property type="match status" value="3"/>
</dbReference>
<dbReference type="Pfam" id="PF02518">
    <property type="entry name" value="HATPase_c"/>
    <property type="match status" value="1"/>
</dbReference>
<dbReference type="EMBL" id="FNFO01000003">
    <property type="protein sequence ID" value="SDK62761.1"/>
    <property type="molecule type" value="Genomic_DNA"/>
</dbReference>
<evidence type="ECO:0000256" key="3">
    <source>
        <dbReference type="ARBA" id="ARBA00022553"/>
    </source>
</evidence>
<keyword evidence="10" id="KW-1185">Reference proteome</keyword>
<dbReference type="OrthoDB" id="9124519at2"/>
<keyword evidence="4" id="KW-0808">Transferase</keyword>
<evidence type="ECO:0000259" key="7">
    <source>
        <dbReference type="PROSITE" id="PS50112"/>
    </source>
</evidence>
<feature type="domain" description="Histidine kinase" evidence="6">
    <location>
        <begin position="655"/>
        <end position="868"/>
    </location>
</feature>
<dbReference type="Pfam" id="PF08448">
    <property type="entry name" value="PAS_4"/>
    <property type="match status" value="1"/>
</dbReference>
<dbReference type="InterPro" id="IPR013655">
    <property type="entry name" value="PAS_fold_3"/>
</dbReference>
<dbReference type="STRING" id="1075417.SAMN05421823_103119"/>
<gene>
    <name evidence="9" type="ORF">SAMN05421823_103119</name>
</gene>
<evidence type="ECO:0000259" key="6">
    <source>
        <dbReference type="PROSITE" id="PS50109"/>
    </source>
</evidence>
<dbReference type="PROSITE" id="PS50109">
    <property type="entry name" value="HIS_KIN"/>
    <property type="match status" value="1"/>
</dbReference>
<dbReference type="PROSITE" id="PS50113">
    <property type="entry name" value="PAC"/>
    <property type="match status" value="5"/>
</dbReference>
<dbReference type="GO" id="GO:0004673">
    <property type="term" value="F:protein histidine kinase activity"/>
    <property type="evidence" value="ECO:0007669"/>
    <property type="project" value="UniProtKB-EC"/>
</dbReference>
<protein>
    <recommendedName>
        <fullName evidence="2">histidine kinase</fullName>
        <ecNumber evidence="2">2.7.13.3</ecNumber>
    </recommendedName>
</protein>
<dbReference type="InterPro" id="IPR000700">
    <property type="entry name" value="PAS-assoc_C"/>
</dbReference>
<dbReference type="SUPFAM" id="SSF55874">
    <property type="entry name" value="ATPase domain of HSP90 chaperone/DNA topoisomerase II/histidine kinase"/>
    <property type="match status" value="1"/>
</dbReference>
<keyword evidence="5" id="KW-0418">Kinase</keyword>
<evidence type="ECO:0000256" key="1">
    <source>
        <dbReference type="ARBA" id="ARBA00000085"/>
    </source>
</evidence>
<dbReference type="Pfam" id="PF08447">
    <property type="entry name" value="PAS_3"/>
    <property type="match status" value="3"/>
</dbReference>
<dbReference type="InterPro" id="IPR005467">
    <property type="entry name" value="His_kinase_dom"/>
</dbReference>
<organism evidence="9 10">
    <name type="scientific">Catalinimonas alkaloidigena</name>
    <dbReference type="NCBI Taxonomy" id="1075417"/>
    <lineage>
        <taxon>Bacteria</taxon>
        <taxon>Pseudomonadati</taxon>
        <taxon>Bacteroidota</taxon>
        <taxon>Cytophagia</taxon>
        <taxon>Cytophagales</taxon>
        <taxon>Catalimonadaceae</taxon>
        <taxon>Catalinimonas</taxon>
    </lineage>
</organism>
<dbReference type="PROSITE" id="PS50112">
    <property type="entry name" value="PAS"/>
    <property type="match status" value="1"/>
</dbReference>
<dbReference type="Gene3D" id="3.30.450.20">
    <property type="entry name" value="PAS domain"/>
    <property type="match status" value="5"/>
</dbReference>
<dbReference type="Proteomes" id="UP000198510">
    <property type="component" value="Unassembled WGS sequence"/>
</dbReference>
<dbReference type="SMART" id="SM00091">
    <property type="entry name" value="PAS"/>
    <property type="match status" value="4"/>
</dbReference>
<dbReference type="EC" id="2.7.13.3" evidence="2"/>
<dbReference type="CDD" id="cd00130">
    <property type="entry name" value="PAS"/>
    <property type="match status" value="3"/>
</dbReference>
<evidence type="ECO:0000256" key="4">
    <source>
        <dbReference type="ARBA" id="ARBA00022679"/>
    </source>
</evidence>
<evidence type="ECO:0000313" key="10">
    <source>
        <dbReference type="Proteomes" id="UP000198510"/>
    </source>
</evidence>
<proteinExistence type="predicted"/>
<dbReference type="InterPro" id="IPR004358">
    <property type="entry name" value="Sig_transdc_His_kin-like_C"/>
</dbReference>
<dbReference type="InterPro" id="IPR035965">
    <property type="entry name" value="PAS-like_dom_sf"/>
</dbReference>
<feature type="domain" description="PAS" evidence="7">
    <location>
        <begin position="511"/>
        <end position="581"/>
    </location>
</feature>
<dbReference type="PANTHER" id="PTHR43304:SF1">
    <property type="entry name" value="PAC DOMAIN-CONTAINING PROTEIN"/>
    <property type="match status" value="1"/>
</dbReference>
<dbReference type="SMART" id="SM00387">
    <property type="entry name" value="HATPase_c"/>
    <property type="match status" value="1"/>
</dbReference>
<reference evidence="9 10" key="1">
    <citation type="submission" date="2016-10" db="EMBL/GenBank/DDBJ databases">
        <authorList>
            <person name="de Groot N.N."/>
        </authorList>
    </citation>
    <scope>NUCLEOTIDE SEQUENCE [LARGE SCALE GENOMIC DNA]</scope>
    <source>
        <strain evidence="9 10">DSM 25186</strain>
    </source>
</reference>
<dbReference type="InterPro" id="IPR036890">
    <property type="entry name" value="HATPase_C_sf"/>
</dbReference>
<feature type="domain" description="PAC" evidence="8">
    <location>
        <begin position="205"/>
        <end position="258"/>
    </location>
</feature>
<evidence type="ECO:0000256" key="5">
    <source>
        <dbReference type="ARBA" id="ARBA00022777"/>
    </source>
</evidence>
<evidence type="ECO:0000256" key="2">
    <source>
        <dbReference type="ARBA" id="ARBA00012438"/>
    </source>
</evidence>